<comment type="similarity">
    <text evidence="1">To bacterial alkanal monooxygenase alpha and beta chains.</text>
</comment>
<dbReference type="GO" id="GO:0016705">
    <property type="term" value="F:oxidoreductase activity, acting on paired donors, with incorporation or reduction of molecular oxygen"/>
    <property type="evidence" value="ECO:0007669"/>
    <property type="project" value="InterPro"/>
</dbReference>
<evidence type="ECO:0000256" key="1">
    <source>
        <dbReference type="ARBA" id="ARBA00007789"/>
    </source>
</evidence>
<dbReference type="GO" id="GO:0005829">
    <property type="term" value="C:cytosol"/>
    <property type="evidence" value="ECO:0007669"/>
    <property type="project" value="TreeGrafter"/>
</dbReference>
<dbReference type="InterPro" id="IPR036661">
    <property type="entry name" value="Luciferase-like_sf"/>
</dbReference>
<name>A0A1I6MLL7_9BACT</name>
<dbReference type="PANTHER" id="PTHR30137">
    <property type="entry name" value="LUCIFERASE-LIKE MONOOXYGENASE"/>
    <property type="match status" value="1"/>
</dbReference>
<dbReference type="Proteomes" id="UP000199024">
    <property type="component" value="Unassembled WGS sequence"/>
</dbReference>
<dbReference type="PANTHER" id="PTHR30137:SF20">
    <property type="entry name" value="N-ACETYL-S-ALKYLCYSTEINE MONOOXYGENASE"/>
    <property type="match status" value="1"/>
</dbReference>
<dbReference type="NCBIfam" id="TIGR03558">
    <property type="entry name" value="oxido_grp_1"/>
    <property type="match status" value="1"/>
</dbReference>
<evidence type="ECO:0000313" key="5">
    <source>
        <dbReference type="Proteomes" id="UP000199024"/>
    </source>
</evidence>
<evidence type="ECO:0000256" key="2">
    <source>
        <dbReference type="ARBA" id="ARBA00074555"/>
    </source>
</evidence>
<dbReference type="Gene3D" id="3.20.20.30">
    <property type="entry name" value="Luciferase-like domain"/>
    <property type="match status" value="1"/>
</dbReference>
<dbReference type="FunFam" id="3.20.20.30:FF:000002">
    <property type="entry name" value="LLM class flavin-dependent oxidoreductase"/>
    <property type="match status" value="1"/>
</dbReference>
<dbReference type="OrthoDB" id="9780518at2"/>
<dbReference type="RefSeq" id="WP_089839970.1">
    <property type="nucleotide sequence ID" value="NZ_FOZL01000001.1"/>
</dbReference>
<gene>
    <name evidence="4" type="ORF">SAMN05421771_2930</name>
</gene>
<protein>
    <recommendedName>
        <fullName evidence="2">Luciferase-like monooxygenase</fullName>
    </recommendedName>
</protein>
<feature type="domain" description="Luciferase-like" evidence="3">
    <location>
        <begin position="7"/>
        <end position="300"/>
    </location>
</feature>
<dbReference type="InterPro" id="IPR019949">
    <property type="entry name" value="CmoO-like"/>
</dbReference>
<organism evidence="4 5">
    <name type="scientific">Granulicella pectinivorans</name>
    <dbReference type="NCBI Taxonomy" id="474950"/>
    <lineage>
        <taxon>Bacteria</taxon>
        <taxon>Pseudomonadati</taxon>
        <taxon>Acidobacteriota</taxon>
        <taxon>Terriglobia</taxon>
        <taxon>Terriglobales</taxon>
        <taxon>Acidobacteriaceae</taxon>
        <taxon>Granulicella</taxon>
    </lineage>
</organism>
<dbReference type="InterPro" id="IPR050766">
    <property type="entry name" value="Bact_Lucif_Oxidored"/>
</dbReference>
<dbReference type="AlphaFoldDB" id="A0A1I6MLL7"/>
<accession>A0A1I6MLL7</accession>
<proteinExistence type="predicted"/>
<dbReference type="EMBL" id="FOZL01000001">
    <property type="protein sequence ID" value="SFS16541.1"/>
    <property type="molecule type" value="Genomic_DNA"/>
</dbReference>
<sequence>MSLRLSVLDQSPVAMGSTPAEALQRSIDLAKHVDTLGYTRFWMSEHHAMDTLACTAPEIVLARIGAETRRIRIGSGGIMLPHYTSLKVAEVFRTLHALYPDRVDLGIGRAPGGGPIEAAALRRNRNVQPVDDFPDQVTELLAFLGKDFPASHPFSRIKVAPDAPGGPDVWMLGSSQWSSSAAVEFGLPYAFAHFFSAQGTREAISRYQAAFRPSKFREKPEATVAVGVICAGTQEEAEYLASSVRLLQVRIRQGDRSPVAAPEDALRELRAWGGPTPEEGEWPRYFVGTPERVREGLEGMARELEIGEVVVNTIVWDHAKRLESYKLLSDVFA</sequence>
<dbReference type="Pfam" id="PF00296">
    <property type="entry name" value="Bac_luciferase"/>
    <property type="match status" value="1"/>
</dbReference>
<dbReference type="STRING" id="474950.SAMN05421771_2930"/>
<reference evidence="4 5" key="1">
    <citation type="submission" date="2016-10" db="EMBL/GenBank/DDBJ databases">
        <authorList>
            <person name="de Groot N.N."/>
        </authorList>
    </citation>
    <scope>NUCLEOTIDE SEQUENCE [LARGE SCALE GENOMIC DNA]</scope>
    <source>
        <strain evidence="4 5">DSM 21001</strain>
    </source>
</reference>
<dbReference type="InterPro" id="IPR011251">
    <property type="entry name" value="Luciferase-like_dom"/>
</dbReference>
<evidence type="ECO:0000313" key="4">
    <source>
        <dbReference type="EMBL" id="SFS16541.1"/>
    </source>
</evidence>
<dbReference type="SUPFAM" id="SSF51679">
    <property type="entry name" value="Bacterial luciferase-like"/>
    <property type="match status" value="1"/>
</dbReference>
<evidence type="ECO:0000259" key="3">
    <source>
        <dbReference type="Pfam" id="PF00296"/>
    </source>
</evidence>
<keyword evidence="5" id="KW-1185">Reference proteome</keyword>